<evidence type="ECO:0000313" key="3">
    <source>
        <dbReference type="Proteomes" id="UP000815325"/>
    </source>
</evidence>
<reference evidence="2" key="1">
    <citation type="submission" date="2017-08" db="EMBL/GenBank/DDBJ databases">
        <authorList>
            <person name="Polle J.E."/>
            <person name="Barry K."/>
            <person name="Cushman J."/>
            <person name="Schmutz J."/>
            <person name="Tran D."/>
            <person name="Hathwaick L.T."/>
            <person name="Yim W.C."/>
            <person name="Jenkins J."/>
            <person name="Mckie-Krisberg Z.M."/>
            <person name="Prochnik S."/>
            <person name="Lindquist E."/>
            <person name="Dockter R.B."/>
            <person name="Adam C."/>
            <person name="Molina H."/>
            <person name="Bunkerborg J."/>
            <person name="Jin E."/>
            <person name="Buchheim M."/>
            <person name="Magnuson J."/>
        </authorList>
    </citation>
    <scope>NUCLEOTIDE SEQUENCE</scope>
    <source>
        <strain evidence="2">CCAP 19/18</strain>
    </source>
</reference>
<protein>
    <recommendedName>
        <fullName evidence="4">Encoded protein</fullName>
    </recommendedName>
</protein>
<keyword evidence="3" id="KW-1185">Reference proteome</keyword>
<evidence type="ECO:0000256" key="1">
    <source>
        <dbReference type="SAM" id="MobiDB-lite"/>
    </source>
</evidence>
<feature type="compositionally biased region" description="Polar residues" evidence="1">
    <location>
        <begin position="78"/>
        <end position="90"/>
    </location>
</feature>
<accession>A0ABQ7FX91</accession>
<organism evidence="2 3">
    <name type="scientific">Dunaliella salina</name>
    <name type="common">Green alga</name>
    <name type="synonym">Protococcus salinus</name>
    <dbReference type="NCBI Taxonomy" id="3046"/>
    <lineage>
        <taxon>Eukaryota</taxon>
        <taxon>Viridiplantae</taxon>
        <taxon>Chlorophyta</taxon>
        <taxon>core chlorophytes</taxon>
        <taxon>Chlorophyceae</taxon>
        <taxon>CS clade</taxon>
        <taxon>Chlamydomonadales</taxon>
        <taxon>Dunaliellaceae</taxon>
        <taxon>Dunaliella</taxon>
    </lineage>
</organism>
<feature type="compositionally biased region" description="Low complexity" evidence="1">
    <location>
        <begin position="123"/>
        <end position="136"/>
    </location>
</feature>
<name>A0ABQ7FX91_DUNSA</name>
<feature type="non-terminal residue" evidence="2">
    <location>
        <position position="242"/>
    </location>
</feature>
<gene>
    <name evidence="2" type="ORF">DUNSADRAFT_1760</name>
</gene>
<dbReference type="Proteomes" id="UP000815325">
    <property type="component" value="Unassembled WGS sequence"/>
</dbReference>
<proteinExistence type="predicted"/>
<feature type="compositionally biased region" description="Polar residues" evidence="1">
    <location>
        <begin position="137"/>
        <end position="146"/>
    </location>
</feature>
<feature type="region of interest" description="Disordered" evidence="1">
    <location>
        <begin position="27"/>
        <end position="150"/>
    </location>
</feature>
<feature type="compositionally biased region" description="Low complexity" evidence="1">
    <location>
        <begin position="91"/>
        <end position="108"/>
    </location>
</feature>
<evidence type="ECO:0008006" key="4">
    <source>
        <dbReference type="Google" id="ProtNLM"/>
    </source>
</evidence>
<comment type="caution">
    <text evidence="2">The sequence shown here is derived from an EMBL/GenBank/DDBJ whole genome shotgun (WGS) entry which is preliminary data.</text>
</comment>
<sequence length="242" mass="24720">MHMAMAVAAEQGENMPPTSLDKVAVISAAGKRESGSGQSLPVCSPNPGSSSMDKVASISAAEPRVSNSGHSIPCGVTNAGSSRISHTGIANTNRSSHNSNCSSSTKRSPAALLAQQGTGKLAPPKSQVKVSPPSSSGLATPSTSDPQVPLPAVLSSSLYIPCEECSNSPKTRAGTHGPAHNSTAALSLPDIVVHTSTHDVAQQQQQQEVEYGHVNTHAVSVIGGVCSAQGFWALPTSRMQPR</sequence>
<feature type="compositionally biased region" description="Polar residues" evidence="1">
    <location>
        <begin position="35"/>
        <end position="52"/>
    </location>
</feature>
<dbReference type="EMBL" id="MU070659">
    <property type="protein sequence ID" value="KAF5826917.1"/>
    <property type="molecule type" value="Genomic_DNA"/>
</dbReference>
<evidence type="ECO:0000313" key="2">
    <source>
        <dbReference type="EMBL" id="KAF5826917.1"/>
    </source>
</evidence>